<dbReference type="InterPro" id="IPR034405">
    <property type="entry name" value="F420"/>
</dbReference>
<feature type="binding site" evidence="17">
    <location>
        <position position="316"/>
    </location>
    <ligand>
        <name>(3R)-3-methyl-D-ornithine</name>
        <dbReference type="ChEBI" id="CHEBI:64642"/>
    </ligand>
</feature>
<evidence type="ECO:0000313" key="20">
    <source>
        <dbReference type="Proteomes" id="UP000712673"/>
    </source>
</evidence>
<dbReference type="SUPFAM" id="SSF102114">
    <property type="entry name" value="Radical SAM enzymes"/>
    <property type="match status" value="1"/>
</dbReference>
<dbReference type="AlphaFoldDB" id="A0A937VZF0"/>
<dbReference type="GO" id="GO:0046872">
    <property type="term" value="F:metal ion binding"/>
    <property type="evidence" value="ECO:0007669"/>
    <property type="project" value="UniProtKB-KW"/>
</dbReference>
<evidence type="ECO:0000256" key="13">
    <source>
        <dbReference type="ARBA" id="ARBA00023014"/>
    </source>
</evidence>
<dbReference type="InterPro" id="IPR058240">
    <property type="entry name" value="rSAM_sf"/>
</dbReference>
<dbReference type="Pfam" id="PF04055">
    <property type="entry name" value="Radical_SAM"/>
    <property type="match status" value="1"/>
</dbReference>
<comment type="similarity">
    <text evidence="4">In the N-terminal section; belongs to the radical SAM superfamily. CofG family.</text>
</comment>
<dbReference type="InterPro" id="IPR019940">
    <property type="entry name" value="CofH_family"/>
</dbReference>
<accession>A0A937VZF0</accession>
<evidence type="ECO:0000256" key="5">
    <source>
        <dbReference type="ARBA" id="ARBA00012126"/>
    </source>
</evidence>
<comment type="function">
    <text evidence="1">Catalyzes the radical-mediated synthesis of 7,8-didemethyl-8-hydroxy-5-deazariboflavin (FO) from 5-amino-6-(D-ribitylamino)uracil and L-tyrosine.</text>
</comment>
<dbReference type="EC" id="2.5.1.147" evidence="6"/>
<comment type="catalytic activity">
    <reaction evidence="14">
        <text>5-amino-6-(D-ribitylamino)uracil + L-tyrosine + S-adenosyl-L-methionine = 5-amino-5-(4-hydroxybenzyl)-6-(D-ribitylimino)-5,6-dihydrouracil + 2-iminoacetate + 5'-deoxyadenosine + L-methionine + H(+)</text>
        <dbReference type="Rhea" id="RHEA:55200"/>
        <dbReference type="ChEBI" id="CHEBI:15378"/>
        <dbReference type="ChEBI" id="CHEBI:15934"/>
        <dbReference type="ChEBI" id="CHEBI:17319"/>
        <dbReference type="ChEBI" id="CHEBI:57844"/>
        <dbReference type="ChEBI" id="CHEBI:58315"/>
        <dbReference type="ChEBI" id="CHEBI:59789"/>
        <dbReference type="ChEBI" id="CHEBI:77846"/>
        <dbReference type="ChEBI" id="CHEBI:85936"/>
        <dbReference type="EC" id="2.5.1.147"/>
    </reaction>
</comment>
<feature type="binding site" evidence="17">
    <location>
        <position position="199"/>
    </location>
    <ligand>
        <name>S-adenosyl-L-methionine</name>
        <dbReference type="ChEBI" id="CHEBI:59789"/>
    </ligand>
</feature>
<organism evidence="19 20">
    <name type="scientific">Tectimicrobiota bacterium</name>
    <dbReference type="NCBI Taxonomy" id="2528274"/>
    <lineage>
        <taxon>Bacteria</taxon>
        <taxon>Pseudomonadati</taxon>
        <taxon>Nitrospinota/Tectimicrobiota group</taxon>
        <taxon>Candidatus Tectimicrobiota</taxon>
    </lineage>
</organism>
<dbReference type="HAMAP" id="MF_01612">
    <property type="entry name" value="FO_synth_sub2"/>
    <property type="match status" value="1"/>
</dbReference>
<evidence type="ECO:0000256" key="16">
    <source>
        <dbReference type="PIRSR" id="PIRSR004762-1"/>
    </source>
</evidence>
<comment type="catalytic activity">
    <reaction evidence="15">
        <text>5-amino-5-(4-hydroxybenzyl)-6-(D-ribitylimino)-5,6-dihydrouracil + S-adenosyl-L-methionine = 7,8-didemethyl-8-hydroxy-5-deazariboflavin + 5'-deoxyadenosine + L-methionine + NH4(+) + H(+)</text>
        <dbReference type="Rhea" id="RHEA:55204"/>
        <dbReference type="ChEBI" id="CHEBI:15378"/>
        <dbReference type="ChEBI" id="CHEBI:17319"/>
        <dbReference type="ChEBI" id="CHEBI:28938"/>
        <dbReference type="ChEBI" id="CHEBI:57844"/>
        <dbReference type="ChEBI" id="CHEBI:59789"/>
        <dbReference type="ChEBI" id="CHEBI:59904"/>
        <dbReference type="ChEBI" id="CHEBI:85936"/>
        <dbReference type="EC" id="4.3.1.32"/>
    </reaction>
</comment>
<dbReference type="InterPro" id="IPR013785">
    <property type="entry name" value="Aldolase_TIM"/>
</dbReference>
<dbReference type="FunFam" id="3.20.20.70:FF:000134">
    <property type="entry name" value="7,8-didemethyl-8-hydroxy-5-deazariboflavin synthase"/>
    <property type="match status" value="1"/>
</dbReference>
<keyword evidence="8 16" id="KW-0004">4Fe-4S</keyword>
<dbReference type="SFLD" id="SFLDG01388">
    <property type="entry name" value="7_8-didemethyl-8-hydroxy-5-dea"/>
    <property type="match status" value="1"/>
</dbReference>
<dbReference type="InterPro" id="IPR045567">
    <property type="entry name" value="CofH/MnqC-like_C"/>
</dbReference>
<feature type="binding site" evidence="16">
    <location>
        <position position="94"/>
    </location>
    <ligand>
        <name>[4Fe-4S] cluster</name>
        <dbReference type="ChEBI" id="CHEBI:49883"/>
        <note>4Fe-4S-S-AdoMet</note>
    </ligand>
</feature>
<keyword evidence="12 16" id="KW-0408">Iron</keyword>
<comment type="pathway">
    <text evidence="2">Cofactor biosynthesis; coenzyme F0 biosynthesis.</text>
</comment>
<evidence type="ECO:0000256" key="1">
    <source>
        <dbReference type="ARBA" id="ARBA00003692"/>
    </source>
</evidence>
<dbReference type="SFLD" id="SFLDG01389">
    <property type="entry name" value="menaquinone_synthsis_involved"/>
    <property type="match status" value="1"/>
</dbReference>
<feature type="binding site" evidence="17">
    <location>
        <position position="163"/>
    </location>
    <ligand>
        <name>(3R)-3-methyl-D-ornithine</name>
        <dbReference type="ChEBI" id="CHEBI:64642"/>
    </ligand>
</feature>
<comment type="similarity">
    <text evidence="3">In the C-terminal section; belongs to the radical SAM superfamily. CofH family.</text>
</comment>
<evidence type="ECO:0000256" key="3">
    <source>
        <dbReference type="ARBA" id="ARBA00010051"/>
    </source>
</evidence>
<gene>
    <name evidence="19" type="primary">cofH</name>
    <name evidence="19" type="ORF">FJZ47_09225</name>
</gene>
<evidence type="ECO:0000259" key="18">
    <source>
        <dbReference type="PROSITE" id="PS51918"/>
    </source>
</evidence>
<dbReference type="SFLD" id="SFLDG01064">
    <property type="entry name" value="F420__menaquinone_cofactor_bio"/>
    <property type="match status" value="1"/>
</dbReference>
<dbReference type="Pfam" id="PF19288">
    <property type="entry name" value="CofH_C"/>
    <property type="match status" value="1"/>
</dbReference>
<keyword evidence="9" id="KW-0808">Transferase</keyword>
<dbReference type="GO" id="GO:0051539">
    <property type="term" value="F:4 iron, 4 sulfur cluster binding"/>
    <property type="evidence" value="ECO:0007669"/>
    <property type="project" value="UniProtKB-KW"/>
</dbReference>
<evidence type="ECO:0000256" key="10">
    <source>
        <dbReference type="ARBA" id="ARBA00022691"/>
    </source>
</evidence>
<evidence type="ECO:0000256" key="12">
    <source>
        <dbReference type="ARBA" id="ARBA00023004"/>
    </source>
</evidence>
<dbReference type="EMBL" id="VGLS01000233">
    <property type="protein sequence ID" value="MBM3223968.1"/>
    <property type="molecule type" value="Genomic_DNA"/>
</dbReference>
<reference evidence="19" key="1">
    <citation type="submission" date="2019-03" db="EMBL/GenBank/DDBJ databases">
        <title>Lake Tanganyika Metagenome-Assembled Genomes (MAGs).</title>
        <authorList>
            <person name="Tran P."/>
        </authorList>
    </citation>
    <scope>NUCLEOTIDE SEQUENCE</scope>
    <source>
        <strain evidence="19">K_DeepCast_65m_m2_066</strain>
    </source>
</reference>
<evidence type="ECO:0000256" key="9">
    <source>
        <dbReference type="ARBA" id="ARBA00022679"/>
    </source>
</evidence>
<dbReference type="SFLD" id="SFLDF00343">
    <property type="entry name" value="aminofutalosine_synthase_(mqnE"/>
    <property type="match status" value="1"/>
</dbReference>
<dbReference type="InterPro" id="IPR007197">
    <property type="entry name" value="rSAM"/>
</dbReference>
<dbReference type="Proteomes" id="UP000712673">
    <property type="component" value="Unassembled WGS sequence"/>
</dbReference>
<evidence type="ECO:0000256" key="4">
    <source>
        <dbReference type="ARBA" id="ARBA00010826"/>
    </source>
</evidence>
<evidence type="ECO:0000256" key="8">
    <source>
        <dbReference type="ARBA" id="ARBA00022485"/>
    </source>
</evidence>
<keyword evidence="11" id="KW-0479">Metal-binding</keyword>
<dbReference type="GO" id="GO:0141093">
    <property type="term" value="F:5-amino-6-(D-ribitylamino)uracil--L-tyrosine 4-hydroxyphenyl transferase activity"/>
    <property type="evidence" value="ECO:0007669"/>
    <property type="project" value="UniProtKB-EC"/>
</dbReference>
<proteinExistence type="inferred from homology"/>
<dbReference type="NCBIfam" id="NF005609">
    <property type="entry name" value="PRK07360.1"/>
    <property type="match status" value="1"/>
</dbReference>
<feature type="binding site" evidence="16">
    <location>
        <position position="91"/>
    </location>
    <ligand>
        <name>[4Fe-4S] cluster</name>
        <dbReference type="ChEBI" id="CHEBI:49883"/>
        <note>4Fe-4S-S-AdoMet</note>
    </ligand>
</feature>
<evidence type="ECO:0000313" key="19">
    <source>
        <dbReference type="EMBL" id="MBM3223968.1"/>
    </source>
</evidence>
<feature type="binding site" evidence="16">
    <location>
        <position position="87"/>
    </location>
    <ligand>
        <name>[4Fe-4S] cluster</name>
        <dbReference type="ChEBI" id="CHEBI:49883"/>
        <note>4Fe-4S-S-AdoMet</note>
    </ligand>
</feature>
<comment type="caution">
    <text evidence="19">The sequence shown here is derived from an EMBL/GenBank/DDBJ whole genome shotgun (WGS) entry which is preliminary data.</text>
</comment>
<keyword evidence="10 16" id="KW-0949">S-adenosyl-L-methionine</keyword>
<evidence type="ECO:0000256" key="15">
    <source>
        <dbReference type="ARBA" id="ARBA00048974"/>
    </source>
</evidence>
<feature type="domain" description="Radical SAM core" evidence="18">
    <location>
        <begin position="73"/>
        <end position="311"/>
    </location>
</feature>
<evidence type="ECO:0000256" key="7">
    <source>
        <dbReference type="ARBA" id="ARBA00022220"/>
    </source>
</evidence>
<dbReference type="NCBIfam" id="TIGR03551">
    <property type="entry name" value="F420_cofH"/>
    <property type="match status" value="1"/>
</dbReference>
<dbReference type="PANTHER" id="PTHR43076:SF1">
    <property type="entry name" value="LIPOYL SYNTHASE 2"/>
    <property type="match status" value="1"/>
</dbReference>
<feature type="binding site" evidence="17">
    <location>
        <position position="93"/>
    </location>
    <ligand>
        <name>S-adenosyl-L-methionine</name>
        <dbReference type="ChEBI" id="CHEBI:59789"/>
    </ligand>
</feature>
<dbReference type="EC" id="4.3.1.32" evidence="5"/>
<dbReference type="InterPro" id="IPR020050">
    <property type="entry name" value="FO_synthase_su2"/>
</dbReference>
<keyword evidence="13 16" id="KW-0411">Iron-sulfur</keyword>
<dbReference type="SMART" id="SM00729">
    <property type="entry name" value="Elp3"/>
    <property type="match status" value="1"/>
</dbReference>
<dbReference type="GO" id="GO:0044689">
    <property type="term" value="F:7,8-didemethyl-8-hydroxy-5-deazariboflavin synthase activity"/>
    <property type="evidence" value="ECO:0007669"/>
    <property type="project" value="UniProtKB-EC"/>
</dbReference>
<dbReference type="PANTHER" id="PTHR43076">
    <property type="entry name" value="FO SYNTHASE (COFH)"/>
    <property type="match status" value="1"/>
</dbReference>
<dbReference type="PIRSF" id="PIRSF004762">
    <property type="entry name" value="CHP00423"/>
    <property type="match status" value="1"/>
</dbReference>
<name>A0A937VZF0_UNCTE</name>
<evidence type="ECO:0000256" key="14">
    <source>
        <dbReference type="ARBA" id="ARBA00048468"/>
    </source>
</evidence>
<evidence type="ECO:0000256" key="2">
    <source>
        <dbReference type="ARBA" id="ARBA00004712"/>
    </source>
</evidence>
<dbReference type="PROSITE" id="PS51918">
    <property type="entry name" value="RADICAL_SAM"/>
    <property type="match status" value="1"/>
</dbReference>
<dbReference type="CDD" id="cd01335">
    <property type="entry name" value="Radical_SAM"/>
    <property type="match status" value="1"/>
</dbReference>
<dbReference type="InterPro" id="IPR006638">
    <property type="entry name" value="Elp3/MiaA/NifB-like_rSAM"/>
</dbReference>
<evidence type="ECO:0000256" key="17">
    <source>
        <dbReference type="PIRSR" id="PIRSR004762-2"/>
    </source>
</evidence>
<dbReference type="SFLD" id="SFLDS00029">
    <property type="entry name" value="Radical_SAM"/>
    <property type="match status" value="1"/>
</dbReference>
<comment type="cofactor">
    <cofactor evidence="16">
        <name>[4Fe-4S] cluster</name>
        <dbReference type="ChEBI" id="CHEBI:49883"/>
    </cofactor>
    <text evidence="16">Binds 1 [4Fe-4S] cluster. The cluster is coordinated with 3 cysteines and an exchangeable S-adenosyl-L-methionine.</text>
</comment>
<dbReference type="NCBIfam" id="TIGR00423">
    <property type="entry name" value="CofH family radical SAM protein"/>
    <property type="match status" value="1"/>
</dbReference>
<sequence>MKIAANTQESQARVERLLPQTSPAVASVLTRAMAAQELSRADGLILATCSGQDVEALTAVADHARREVVGDIITYVVNRNINFTNVCFIGCAFCSFSTSARAADAYNLSFDEIAQRVIEAREMGATEVCVQGGLPRGLDPFYYRDILRTIKNAVPDMHAHAFSPMEITYGTELTGMSLPDYLQMLKDNGLDTLPGTAAEVLDDDVRHLLSRKKVTVKQWVNVVKTAHKLGIPSTSTMMYGHVETPENWVDHMMLLRDIQKETGGFTEFVPLSFVHQNTGLYQLGIARPGPTEAEALKFHALARLMLRGWINNIQVSWVKLDRELSQKALQAGANDYSGTLIDENISRLAGATAGQYMPPAEFRTLIRAIDRVPAERTTTYQIRQVFDRYTDAVAV</sequence>
<dbReference type="Gene3D" id="3.20.20.70">
    <property type="entry name" value="Aldolase class I"/>
    <property type="match status" value="1"/>
</dbReference>
<evidence type="ECO:0000256" key="11">
    <source>
        <dbReference type="ARBA" id="ARBA00022723"/>
    </source>
</evidence>
<protein>
    <recommendedName>
        <fullName evidence="7">FO synthase</fullName>
        <ecNumber evidence="6">2.5.1.147</ecNumber>
        <ecNumber evidence="5">4.3.1.32</ecNumber>
    </recommendedName>
</protein>
<evidence type="ECO:0000256" key="6">
    <source>
        <dbReference type="ARBA" id="ARBA00012289"/>
    </source>
</evidence>